<accession>A0AC34RBG0</accession>
<protein>
    <submittedName>
        <fullName evidence="2">Uncharacterized protein</fullName>
    </submittedName>
</protein>
<sequence>MNGRSVEPQRNKDGIGQVFLRDAEERLTWKQAQILTDLFSPAMPGFYIRPIIPQKSNSHANLSPDYVT</sequence>
<evidence type="ECO:0000313" key="1">
    <source>
        <dbReference type="Proteomes" id="UP000887576"/>
    </source>
</evidence>
<evidence type="ECO:0000313" key="2">
    <source>
        <dbReference type="WBParaSite" id="JU765_v2.g539.t1"/>
    </source>
</evidence>
<organism evidence="1 2">
    <name type="scientific">Panagrolaimus sp. JU765</name>
    <dbReference type="NCBI Taxonomy" id="591449"/>
    <lineage>
        <taxon>Eukaryota</taxon>
        <taxon>Metazoa</taxon>
        <taxon>Ecdysozoa</taxon>
        <taxon>Nematoda</taxon>
        <taxon>Chromadorea</taxon>
        <taxon>Rhabditida</taxon>
        <taxon>Tylenchina</taxon>
        <taxon>Panagrolaimomorpha</taxon>
        <taxon>Panagrolaimoidea</taxon>
        <taxon>Panagrolaimidae</taxon>
        <taxon>Panagrolaimus</taxon>
    </lineage>
</organism>
<name>A0AC34RBG0_9BILA</name>
<dbReference type="WBParaSite" id="JU765_v2.g539.t1">
    <property type="protein sequence ID" value="JU765_v2.g539.t1"/>
    <property type="gene ID" value="JU765_v2.g539"/>
</dbReference>
<proteinExistence type="predicted"/>
<reference evidence="2" key="1">
    <citation type="submission" date="2022-11" db="UniProtKB">
        <authorList>
            <consortium name="WormBaseParasite"/>
        </authorList>
    </citation>
    <scope>IDENTIFICATION</scope>
</reference>
<dbReference type="Proteomes" id="UP000887576">
    <property type="component" value="Unplaced"/>
</dbReference>